<evidence type="ECO:0000256" key="1">
    <source>
        <dbReference type="SAM" id="MobiDB-lite"/>
    </source>
</evidence>
<evidence type="ECO:0000313" key="2">
    <source>
        <dbReference type="EMBL" id="KAF6088270.1"/>
    </source>
</evidence>
<dbReference type="Proteomes" id="UP000664940">
    <property type="component" value="Unassembled WGS sequence"/>
</dbReference>
<gene>
    <name evidence="2" type="ORF">HJG60_008126</name>
</gene>
<dbReference type="AlphaFoldDB" id="A0A834DLV1"/>
<organism evidence="2 3">
    <name type="scientific">Phyllostomus discolor</name>
    <name type="common">pale spear-nosed bat</name>
    <dbReference type="NCBI Taxonomy" id="89673"/>
    <lineage>
        <taxon>Eukaryota</taxon>
        <taxon>Metazoa</taxon>
        <taxon>Chordata</taxon>
        <taxon>Craniata</taxon>
        <taxon>Vertebrata</taxon>
        <taxon>Euteleostomi</taxon>
        <taxon>Mammalia</taxon>
        <taxon>Eutheria</taxon>
        <taxon>Laurasiatheria</taxon>
        <taxon>Chiroptera</taxon>
        <taxon>Yangochiroptera</taxon>
        <taxon>Phyllostomidae</taxon>
        <taxon>Phyllostominae</taxon>
        <taxon>Phyllostomus</taxon>
    </lineage>
</organism>
<sequence length="140" mass="15297">MAASALAFPPPFRHGPGGACGSLCEAHGVAHRRGHVGPAGPQARARRERAVCRAANVMQREHRLPGFDAPPTPETQGHEHKPASAPPGWQEDNLPCTRQITYEMSAVLMVANNHPRGWYKKVRSAWGALIGNRSAWQWQV</sequence>
<evidence type="ECO:0000313" key="3">
    <source>
        <dbReference type="Proteomes" id="UP000664940"/>
    </source>
</evidence>
<feature type="region of interest" description="Disordered" evidence="1">
    <location>
        <begin position="60"/>
        <end position="90"/>
    </location>
</feature>
<reference evidence="2 3" key="1">
    <citation type="journal article" date="2020" name="Nature">
        <title>Six reference-quality genomes reveal evolution of bat adaptations.</title>
        <authorList>
            <person name="Jebb D."/>
            <person name="Huang Z."/>
            <person name="Pippel M."/>
            <person name="Hughes G.M."/>
            <person name="Lavrichenko K."/>
            <person name="Devanna P."/>
            <person name="Winkler S."/>
            <person name="Jermiin L.S."/>
            <person name="Skirmuntt E.C."/>
            <person name="Katzourakis A."/>
            <person name="Burkitt-Gray L."/>
            <person name="Ray D.A."/>
            <person name="Sullivan K.A.M."/>
            <person name="Roscito J.G."/>
            <person name="Kirilenko B.M."/>
            <person name="Davalos L.M."/>
            <person name="Corthals A.P."/>
            <person name="Power M.L."/>
            <person name="Jones G."/>
            <person name="Ransome R.D."/>
            <person name="Dechmann D.K.N."/>
            <person name="Locatelli A.G."/>
            <person name="Puechmaille S.J."/>
            <person name="Fedrigo O."/>
            <person name="Jarvis E.D."/>
            <person name="Hiller M."/>
            <person name="Vernes S.C."/>
            <person name="Myers E.W."/>
            <person name="Teeling E.C."/>
        </authorList>
    </citation>
    <scope>NUCLEOTIDE SEQUENCE [LARGE SCALE GENOMIC DNA]</scope>
    <source>
        <strain evidence="2">Bat1K_MPI-CBG_1</strain>
    </source>
</reference>
<accession>A0A834DLV1</accession>
<dbReference type="EMBL" id="JABVXQ010000010">
    <property type="protein sequence ID" value="KAF6088270.1"/>
    <property type="molecule type" value="Genomic_DNA"/>
</dbReference>
<proteinExistence type="predicted"/>
<name>A0A834DLV1_9CHIR</name>
<comment type="caution">
    <text evidence="2">The sequence shown here is derived from an EMBL/GenBank/DDBJ whole genome shotgun (WGS) entry which is preliminary data.</text>
</comment>
<protein>
    <submittedName>
        <fullName evidence="2">Uncharacterized protein</fullName>
    </submittedName>
</protein>